<evidence type="ECO:0000313" key="4">
    <source>
        <dbReference type="Proteomes" id="UP000034324"/>
    </source>
</evidence>
<dbReference type="Proteomes" id="UP000034324">
    <property type="component" value="Unassembled WGS sequence"/>
</dbReference>
<dbReference type="InterPro" id="IPR003869">
    <property type="entry name" value="Polysac_CapD-like"/>
</dbReference>
<organism evidence="3 4">
    <name type="scientific">Candidatus Daviesbacteria bacterium GW2011_GWF2_38_6</name>
    <dbReference type="NCBI Taxonomy" id="1618432"/>
    <lineage>
        <taxon>Bacteria</taxon>
        <taxon>Candidatus Daviesiibacteriota</taxon>
    </lineage>
</organism>
<dbReference type="AlphaFoldDB" id="A0A0G0NJQ4"/>
<dbReference type="Pfam" id="PF02719">
    <property type="entry name" value="Polysacc_synt_2"/>
    <property type="match status" value="1"/>
</dbReference>
<dbReference type="SUPFAM" id="SSF51735">
    <property type="entry name" value="NAD(P)-binding Rossmann-fold domains"/>
    <property type="match status" value="1"/>
</dbReference>
<dbReference type="PANTHER" id="PTHR43318">
    <property type="entry name" value="UDP-N-ACETYLGLUCOSAMINE 4,6-DEHYDRATASE"/>
    <property type="match status" value="1"/>
</dbReference>
<reference evidence="3 4" key="1">
    <citation type="journal article" date="2015" name="Nature">
        <title>rRNA introns, odd ribosomes, and small enigmatic genomes across a large radiation of phyla.</title>
        <authorList>
            <person name="Brown C.T."/>
            <person name="Hug L.A."/>
            <person name="Thomas B.C."/>
            <person name="Sharon I."/>
            <person name="Castelle C.J."/>
            <person name="Singh A."/>
            <person name="Wilkins M.J."/>
            <person name="Williams K.H."/>
            <person name="Banfield J.F."/>
        </authorList>
    </citation>
    <scope>NUCLEOTIDE SEQUENCE [LARGE SCALE GENOMIC DNA]</scope>
</reference>
<dbReference type="PATRIC" id="fig|1618432.3.peg.573"/>
<sequence length="348" mass="39260">MERARDGGRERAIITTGGTREPVDDVRFITNFATGKFGYEIARQMVAHGYNVTVLCPREVPALAGLELPGVKHVNFTNAKSLQQALLGQEAPDIIFHAAAYKHVYLMEDNIDEAILNNIVGTRNVIDVAIKNNVPQFTFISTDKVVNPTSIMGATKKLCEFYIKCLDSKKTKFNIVRFGNVINSNGSVLPLFERQIEKYKYVTVTHKDIMRFFMSIREAAQLVIESTANGGKNSIHVLNMGELIKIHEIAECLIRSKNLLPGEDIDIKITGLRKGEKMIEELYTGKEKTNLVKTKIKNVLTLRNLEKCDFNINKVFEDLEKISSGFSTSVRDEIKIYLKKIFISLKIK</sequence>
<evidence type="ECO:0000256" key="1">
    <source>
        <dbReference type="ARBA" id="ARBA00007430"/>
    </source>
</evidence>
<dbReference type="EMBL" id="LBVC01000042">
    <property type="protein sequence ID" value="KKQ77331.1"/>
    <property type="molecule type" value="Genomic_DNA"/>
</dbReference>
<dbReference type="PANTHER" id="PTHR43318:SF1">
    <property type="entry name" value="POLYSACCHARIDE BIOSYNTHESIS PROTEIN EPSC-RELATED"/>
    <property type="match status" value="1"/>
</dbReference>
<dbReference type="InterPro" id="IPR036291">
    <property type="entry name" value="NAD(P)-bd_dom_sf"/>
</dbReference>
<accession>A0A0G0NJQ4</accession>
<protein>
    <recommendedName>
        <fullName evidence="2">Polysaccharide biosynthesis protein CapD-like domain-containing protein</fullName>
    </recommendedName>
</protein>
<dbReference type="InterPro" id="IPR051203">
    <property type="entry name" value="Polysaccharide_Synthase-Rel"/>
</dbReference>
<feature type="domain" description="Polysaccharide biosynthesis protein CapD-like" evidence="2">
    <location>
        <begin position="77"/>
        <end position="293"/>
    </location>
</feature>
<name>A0A0G0NJQ4_9BACT</name>
<comment type="similarity">
    <text evidence="1">Belongs to the polysaccharide synthase family.</text>
</comment>
<evidence type="ECO:0000313" key="3">
    <source>
        <dbReference type="EMBL" id="KKQ77331.1"/>
    </source>
</evidence>
<evidence type="ECO:0000259" key="2">
    <source>
        <dbReference type="Pfam" id="PF02719"/>
    </source>
</evidence>
<comment type="caution">
    <text evidence="3">The sequence shown here is derived from an EMBL/GenBank/DDBJ whole genome shotgun (WGS) entry which is preliminary data.</text>
</comment>
<dbReference type="Gene3D" id="3.40.50.720">
    <property type="entry name" value="NAD(P)-binding Rossmann-like Domain"/>
    <property type="match status" value="1"/>
</dbReference>
<gene>
    <name evidence="3" type="ORF">US99_C0042G0004</name>
</gene>
<proteinExistence type="inferred from homology"/>